<comment type="caution">
    <text evidence="6">The sequence shown here is derived from an EMBL/GenBank/DDBJ whole genome shotgun (WGS) entry which is preliminary data.</text>
</comment>
<evidence type="ECO:0000313" key="7">
    <source>
        <dbReference type="Proteomes" id="UP001208570"/>
    </source>
</evidence>
<dbReference type="AlphaFoldDB" id="A0AAD9JZT2"/>
<evidence type="ECO:0000256" key="3">
    <source>
        <dbReference type="ARBA" id="ARBA00022737"/>
    </source>
</evidence>
<dbReference type="Pfam" id="PF00261">
    <property type="entry name" value="Tropomyosin"/>
    <property type="match status" value="1"/>
</dbReference>
<evidence type="ECO:0008006" key="8">
    <source>
        <dbReference type="Google" id="ProtNLM"/>
    </source>
</evidence>
<protein>
    <recommendedName>
        <fullName evidence="8">Tropomyosin</fullName>
    </recommendedName>
</protein>
<dbReference type="FunFam" id="1.20.5.340:FF:000001">
    <property type="entry name" value="Tropomyosin alpha-1 chain isoform 2"/>
    <property type="match status" value="1"/>
</dbReference>
<evidence type="ECO:0000313" key="6">
    <source>
        <dbReference type="EMBL" id="KAK2162089.1"/>
    </source>
</evidence>
<reference evidence="6" key="1">
    <citation type="journal article" date="2023" name="Mol. Biol. Evol.">
        <title>Third-Generation Sequencing Reveals the Adaptive Role of the Epigenome in Three Deep-Sea Polychaetes.</title>
        <authorList>
            <person name="Perez M."/>
            <person name="Aroh O."/>
            <person name="Sun Y."/>
            <person name="Lan Y."/>
            <person name="Juniper S.K."/>
            <person name="Young C.R."/>
            <person name="Angers B."/>
            <person name="Qian P.Y."/>
        </authorList>
    </citation>
    <scope>NUCLEOTIDE SEQUENCE</scope>
    <source>
        <strain evidence="6">P08H-3</strain>
    </source>
</reference>
<feature type="region of interest" description="Disordered" evidence="5">
    <location>
        <begin position="77"/>
        <end position="145"/>
    </location>
</feature>
<accession>A0AAD9JZT2</accession>
<evidence type="ECO:0000256" key="4">
    <source>
        <dbReference type="ARBA" id="ARBA00023054"/>
    </source>
</evidence>
<evidence type="ECO:0000256" key="5">
    <source>
        <dbReference type="SAM" id="MobiDB-lite"/>
    </source>
</evidence>
<proteinExistence type="inferred from homology"/>
<comment type="function">
    <text evidence="1">Tropomyosin, in association with the troponin complex, plays a central role in the calcium dependent regulation of muscle contraction.</text>
</comment>
<dbReference type="InterPro" id="IPR000533">
    <property type="entry name" value="Tropomyosin"/>
</dbReference>
<organism evidence="6 7">
    <name type="scientific">Paralvinella palmiformis</name>
    <dbReference type="NCBI Taxonomy" id="53620"/>
    <lineage>
        <taxon>Eukaryota</taxon>
        <taxon>Metazoa</taxon>
        <taxon>Spiralia</taxon>
        <taxon>Lophotrochozoa</taxon>
        <taxon>Annelida</taxon>
        <taxon>Polychaeta</taxon>
        <taxon>Sedentaria</taxon>
        <taxon>Canalipalpata</taxon>
        <taxon>Terebellida</taxon>
        <taxon>Terebelliformia</taxon>
        <taxon>Alvinellidae</taxon>
        <taxon>Paralvinella</taxon>
    </lineage>
</organism>
<dbReference type="EMBL" id="JAODUP010000104">
    <property type="protein sequence ID" value="KAK2162089.1"/>
    <property type="molecule type" value="Genomic_DNA"/>
</dbReference>
<evidence type="ECO:0000256" key="1">
    <source>
        <dbReference type="ARBA" id="ARBA00002987"/>
    </source>
</evidence>
<dbReference type="Gene3D" id="1.20.5.340">
    <property type="match status" value="1"/>
</dbReference>
<comment type="similarity">
    <text evidence="2">Belongs to the tropomyosin family.</text>
</comment>
<feature type="compositionally biased region" description="Basic and acidic residues" evidence="5">
    <location>
        <begin position="77"/>
        <end position="89"/>
    </location>
</feature>
<dbReference type="SUPFAM" id="SSF57997">
    <property type="entry name" value="Tropomyosin"/>
    <property type="match status" value="1"/>
</dbReference>
<dbReference type="Proteomes" id="UP001208570">
    <property type="component" value="Unassembled WGS sequence"/>
</dbReference>
<keyword evidence="7" id="KW-1185">Reference proteome</keyword>
<name>A0AAD9JZT2_9ANNE</name>
<keyword evidence="3" id="KW-0677">Repeat</keyword>
<gene>
    <name evidence="6" type="ORF">LSH36_104g03029</name>
</gene>
<evidence type="ECO:0000256" key="2">
    <source>
        <dbReference type="ARBA" id="ARBA00009036"/>
    </source>
</evidence>
<sequence>MAANTMDAIKKKMQSMKLEKEAALDKADQLEQKLAEQKEVNEKQEEEIQNLQKRISQLEGDLDQAQTQLEEATQKLENTEKQLNNRDRVPAGGDVIVPNMECNPRNVASRRPLPQSGCAISRQASLRPTSERGPHLYAGSFPSKQ</sequence>
<dbReference type="PANTHER" id="PTHR19269">
    <property type="entry name" value="TROPOMYOSIN"/>
    <property type="match status" value="1"/>
</dbReference>
<keyword evidence="4" id="KW-0175">Coiled coil</keyword>